<dbReference type="NCBIfam" id="TIGR01552">
    <property type="entry name" value="phd_fam"/>
    <property type="match status" value="1"/>
</dbReference>
<dbReference type="KEGG" id="sroi:IAG44_24275"/>
<comment type="function">
    <text evidence="2">Antitoxin component of a type II toxin-antitoxin (TA) system.</text>
</comment>
<proteinExistence type="inferred from homology"/>
<dbReference type="Gene3D" id="3.40.1620.10">
    <property type="entry name" value="YefM-like domain"/>
    <property type="match status" value="1"/>
</dbReference>
<dbReference type="Proteomes" id="UP000516052">
    <property type="component" value="Chromosome"/>
</dbReference>
<comment type="similarity">
    <text evidence="1 2">Belongs to the phD/YefM antitoxin family.</text>
</comment>
<dbReference type="InterPro" id="IPR036165">
    <property type="entry name" value="YefM-like_sf"/>
</dbReference>
<name>A0A7H0IHF6_9ACTN</name>
<evidence type="ECO:0000256" key="1">
    <source>
        <dbReference type="ARBA" id="ARBA00009981"/>
    </source>
</evidence>
<evidence type="ECO:0000256" key="2">
    <source>
        <dbReference type="RuleBase" id="RU362080"/>
    </source>
</evidence>
<dbReference type="InterPro" id="IPR006442">
    <property type="entry name" value="Antitoxin_Phd/YefM"/>
</dbReference>
<accession>A0A7H0IHF6</accession>
<reference evidence="3 4" key="1">
    <citation type="submission" date="2020-08" db="EMBL/GenBank/DDBJ databases">
        <title>A novel species.</title>
        <authorList>
            <person name="Gao J."/>
        </authorList>
    </citation>
    <scope>NUCLEOTIDE SEQUENCE [LARGE SCALE GENOMIC DNA]</scope>
    <source>
        <strain evidence="3 4">CRXT-G-22</strain>
    </source>
</reference>
<dbReference type="AlphaFoldDB" id="A0A7H0IHF6"/>
<keyword evidence="4" id="KW-1185">Reference proteome</keyword>
<organism evidence="3 4">
    <name type="scientific">Streptomyces roseirectus</name>
    <dbReference type="NCBI Taxonomy" id="2768066"/>
    <lineage>
        <taxon>Bacteria</taxon>
        <taxon>Bacillati</taxon>
        <taxon>Actinomycetota</taxon>
        <taxon>Actinomycetes</taxon>
        <taxon>Kitasatosporales</taxon>
        <taxon>Streptomycetaceae</taxon>
        <taxon>Streptomyces</taxon>
    </lineage>
</organism>
<dbReference type="RefSeq" id="WP_187749179.1">
    <property type="nucleotide sequence ID" value="NZ_CP060828.1"/>
</dbReference>
<evidence type="ECO:0000313" key="4">
    <source>
        <dbReference type="Proteomes" id="UP000516052"/>
    </source>
</evidence>
<sequence>MTEITISAARAQLGDLVRRAAHGRETIALTDHGHVAALLVSPQVIEDFEDALAFADYQRRKAEGVLEPGIPMAEVRKQLGLEQK</sequence>
<evidence type="ECO:0000313" key="3">
    <source>
        <dbReference type="EMBL" id="QNP72222.1"/>
    </source>
</evidence>
<gene>
    <name evidence="3" type="ORF">IAG44_24275</name>
</gene>
<protein>
    <recommendedName>
        <fullName evidence="2">Antitoxin</fullName>
    </recommendedName>
</protein>
<dbReference type="SUPFAM" id="SSF143120">
    <property type="entry name" value="YefM-like"/>
    <property type="match status" value="1"/>
</dbReference>
<dbReference type="EMBL" id="CP060828">
    <property type="protein sequence ID" value="QNP72222.1"/>
    <property type="molecule type" value="Genomic_DNA"/>
</dbReference>
<dbReference type="Pfam" id="PF02604">
    <property type="entry name" value="PhdYeFM_antitox"/>
    <property type="match status" value="1"/>
</dbReference>